<organism evidence="1 2">
    <name type="scientific">Ensete ventricosum</name>
    <name type="common">Abyssinian banana</name>
    <name type="synonym">Musa ensete</name>
    <dbReference type="NCBI Taxonomy" id="4639"/>
    <lineage>
        <taxon>Eukaryota</taxon>
        <taxon>Viridiplantae</taxon>
        <taxon>Streptophyta</taxon>
        <taxon>Embryophyta</taxon>
        <taxon>Tracheophyta</taxon>
        <taxon>Spermatophyta</taxon>
        <taxon>Magnoliopsida</taxon>
        <taxon>Liliopsida</taxon>
        <taxon>Zingiberales</taxon>
        <taxon>Musaceae</taxon>
        <taxon>Ensete</taxon>
    </lineage>
</organism>
<sequence>MILPAYTWVLEVYSLELERCASSLERRLGGRRPRRVPYAKVNFRSLVELQSPEVYCDVLRGVVYPWSRDLVRSTTWDGASLLCETESPVFGDCEPFKNSEALESLFGTVEGIPRLDVKTLGLEAKVSPRPSPAPYTWVLGVYLLEPEGCASSTRCRLGGQGHRRAHHVGVDFRSLVELQLHEVCYDVLGGELLIFGQGTSLSRPLIVELPSFASVSFHSSVDSPIVDTCTKVAVERGGGGDVLSQLDPFDGKVNWVNYFMLYVFCGRMPSAHLPGHLLYYLGRQKSYKWVNACG</sequence>
<evidence type="ECO:0000313" key="2">
    <source>
        <dbReference type="Proteomes" id="UP000287651"/>
    </source>
</evidence>
<evidence type="ECO:0000313" key="1">
    <source>
        <dbReference type="EMBL" id="RRT76624.1"/>
    </source>
</evidence>
<comment type="caution">
    <text evidence="1">The sequence shown here is derived from an EMBL/GenBank/DDBJ whole genome shotgun (WGS) entry which is preliminary data.</text>
</comment>
<protein>
    <submittedName>
        <fullName evidence="1">Uncharacterized protein</fullName>
    </submittedName>
</protein>
<name>A0A427AK82_ENSVE</name>
<reference evidence="1 2" key="1">
    <citation type="journal article" date="2014" name="Agronomy (Basel)">
        <title>A Draft Genome Sequence for Ensete ventricosum, the Drought-Tolerant Tree Against Hunger.</title>
        <authorList>
            <person name="Harrison J."/>
            <person name="Moore K.A."/>
            <person name="Paszkiewicz K."/>
            <person name="Jones T."/>
            <person name="Grant M."/>
            <person name="Ambacheew D."/>
            <person name="Muzemil S."/>
            <person name="Studholme D.J."/>
        </authorList>
    </citation>
    <scope>NUCLEOTIDE SEQUENCE [LARGE SCALE GENOMIC DNA]</scope>
</reference>
<gene>
    <name evidence="1" type="ORF">B296_00028485</name>
</gene>
<dbReference type="Proteomes" id="UP000287651">
    <property type="component" value="Unassembled WGS sequence"/>
</dbReference>
<proteinExistence type="predicted"/>
<accession>A0A427AK82</accession>
<dbReference type="EMBL" id="AMZH03002144">
    <property type="protein sequence ID" value="RRT76624.1"/>
    <property type="molecule type" value="Genomic_DNA"/>
</dbReference>
<dbReference type="AlphaFoldDB" id="A0A427AK82"/>